<dbReference type="PANTHER" id="PTHR41263">
    <property type="entry name" value="ASPARTYL-PHOSPHATE PHOSPHATASE YISI"/>
    <property type="match status" value="1"/>
</dbReference>
<dbReference type="PANTHER" id="PTHR41263:SF1">
    <property type="entry name" value="ASPARTYL-PHOSPHATE PHOSPHATASE YISI"/>
    <property type="match status" value="1"/>
</dbReference>
<accession>A0ABV5WA21</accession>
<dbReference type="Pfam" id="PF09388">
    <property type="entry name" value="SpoOE-like"/>
    <property type="match status" value="1"/>
</dbReference>
<proteinExistence type="predicted"/>
<dbReference type="Gene3D" id="4.10.280.10">
    <property type="entry name" value="Helix-loop-helix DNA-binding domain"/>
    <property type="match status" value="1"/>
</dbReference>
<evidence type="ECO:0000313" key="2">
    <source>
        <dbReference type="Proteomes" id="UP001589609"/>
    </source>
</evidence>
<dbReference type="InterPro" id="IPR037208">
    <property type="entry name" value="Spo0E-like_sf"/>
</dbReference>
<sequence>MFSLTNLIETKREQLFYLGKLYGLTHLKTIQCSQQLDVLINASLKRRSTRVKLQKNI</sequence>
<dbReference type="SUPFAM" id="SSF140500">
    <property type="entry name" value="BAS1536-like"/>
    <property type="match status" value="1"/>
</dbReference>
<evidence type="ECO:0000313" key="1">
    <source>
        <dbReference type="EMBL" id="MFB9757439.1"/>
    </source>
</evidence>
<dbReference type="EMBL" id="JBHMAF010000010">
    <property type="protein sequence ID" value="MFB9757439.1"/>
    <property type="molecule type" value="Genomic_DNA"/>
</dbReference>
<dbReference type="RefSeq" id="WP_379947749.1">
    <property type="nucleotide sequence ID" value="NZ_JBHMAF010000010.1"/>
</dbReference>
<reference evidence="1 2" key="1">
    <citation type="submission" date="2024-09" db="EMBL/GenBank/DDBJ databases">
        <authorList>
            <person name="Sun Q."/>
            <person name="Mori K."/>
        </authorList>
    </citation>
    <scope>NUCLEOTIDE SEQUENCE [LARGE SCALE GENOMIC DNA]</scope>
    <source>
        <strain evidence="1 2">JCM 11201</strain>
    </source>
</reference>
<keyword evidence="2" id="KW-1185">Reference proteome</keyword>
<gene>
    <name evidence="1" type="ORF">ACFFMS_02620</name>
</gene>
<protein>
    <submittedName>
        <fullName evidence="1">Aspartyl-phosphate phosphatase Spo0E family protein</fullName>
    </submittedName>
</protein>
<dbReference type="InterPro" id="IPR018540">
    <property type="entry name" value="Spo0E-like"/>
</dbReference>
<dbReference type="InterPro" id="IPR053028">
    <property type="entry name" value="Spo0E-like_phosphatase"/>
</dbReference>
<dbReference type="InterPro" id="IPR036638">
    <property type="entry name" value="HLH_DNA-bd_sf"/>
</dbReference>
<dbReference type="Proteomes" id="UP001589609">
    <property type="component" value="Unassembled WGS sequence"/>
</dbReference>
<name>A0ABV5WA21_9BACI</name>
<organism evidence="1 2">
    <name type="scientific">Ectobacillus funiculus</name>
    <dbReference type="NCBI Taxonomy" id="137993"/>
    <lineage>
        <taxon>Bacteria</taxon>
        <taxon>Bacillati</taxon>
        <taxon>Bacillota</taxon>
        <taxon>Bacilli</taxon>
        <taxon>Bacillales</taxon>
        <taxon>Bacillaceae</taxon>
        <taxon>Ectobacillus</taxon>
    </lineage>
</organism>
<comment type="caution">
    <text evidence="1">The sequence shown here is derived from an EMBL/GenBank/DDBJ whole genome shotgun (WGS) entry which is preliminary data.</text>
</comment>